<dbReference type="InterPro" id="IPR014436">
    <property type="entry name" value="Extradiol_dOase_DODA"/>
</dbReference>
<dbReference type="EC" id="1.13.11.29" evidence="7"/>
<dbReference type="RefSeq" id="WP_166519160.1">
    <property type="nucleotide sequence ID" value="NZ_JAAABJ010000475.1"/>
</dbReference>
<evidence type="ECO:0000259" key="6">
    <source>
        <dbReference type="Pfam" id="PF02900"/>
    </source>
</evidence>
<comment type="caution">
    <text evidence="7">The sequence shown here is derived from an EMBL/GenBank/DDBJ whole genome shotgun (WGS) entry which is preliminary data.</text>
</comment>
<dbReference type="PIRSF" id="PIRSF006157">
    <property type="entry name" value="Doxgns_DODA"/>
    <property type="match status" value="1"/>
</dbReference>
<evidence type="ECO:0000313" key="7">
    <source>
        <dbReference type="EMBL" id="NAW50861.1"/>
    </source>
</evidence>
<comment type="cofactor">
    <cofactor evidence="1">
        <name>Zn(2+)</name>
        <dbReference type="ChEBI" id="CHEBI:29105"/>
    </cofactor>
</comment>
<dbReference type="Gene3D" id="3.40.830.10">
    <property type="entry name" value="LigB-like"/>
    <property type="match status" value="1"/>
</dbReference>
<evidence type="ECO:0000313" key="8">
    <source>
        <dbReference type="Proteomes" id="UP000553459"/>
    </source>
</evidence>
<reference evidence="7 8" key="1">
    <citation type="submission" date="2019-11" db="EMBL/GenBank/DDBJ databases">
        <title>Characterization of Elizabethkingia argenteiflava sp. nov., isolated from inner surface of Soybean Pods.</title>
        <authorList>
            <person name="Mo S."/>
        </authorList>
    </citation>
    <scope>NUCLEOTIDE SEQUENCE [LARGE SCALE GENOMIC DNA]</scope>
    <source>
        <strain evidence="7 8">YB22</strain>
    </source>
</reference>
<organism evidence="7 8">
    <name type="scientific">Elizabethkingia argenteiflava</name>
    <dbReference type="NCBI Taxonomy" id="2681556"/>
    <lineage>
        <taxon>Bacteria</taxon>
        <taxon>Pseudomonadati</taxon>
        <taxon>Bacteroidota</taxon>
        <taxon>Flavobacteriia</taxon>
        <taxon>Flavobacteriales</taxon>
        <taxon>Weeksellaceae</taxon>
        <taxon>Elizabethkingia</taxon>
    </lineage>
</organism>
<dbReference type="GO" id="GO:0008198">
    <property type="term" value="F:ferrous iron binding"/>
    <property type="evidence" value="ECO:0007669"/>
    <property type="project" value="InterPro"/>
</dbReference>
<name>A0A845PV51_9FLAO</name>
<keyword evidence="7" id="KW-0223">Dioxygenase</keyword>
<dbReference type="GO" id="GO:0008270">
    <property type="term" value="F:zinc ion binding"/>
    <property type="evidence" value="ECO:0007669"/>
    <property type="project" value="InterPro"/>
</dbReference>
<dbReference type="CDD" id="cd07363">
    <property type="entry name" value="45_DOPA_Dioxygenase"/>
    <property type="match status" value="1"/>
</dbReference>
<evidence type="ECO:0000256" key="5">
    <source>
        <dbReference type="ARBA" id="ARBA00023002"/>
    </source>
</evidence>
<evidence type="ECO:0000256" key="2">
    <source>
        <dbReference type="ARBA" id="ARBA00007581"/>
    </source>
</evidence>
<dbReference type="NCBIfam" id="NF007914">
    <property type="entry name" value="PRK10628.1"/>
    <property type="match status" value="1"/>
</dbReference>
<dbReference type="PANTHER" id="PTHR30096">
    <property type="entry name" value="4,5-DOPA DIOXYGENASE EXTRADIOL-LIKE PROTEIN"/>
    <property type="match status" value="1"/>
</dbReference>
<dbReference type="EMBL" id="JAAABJ010000475">
    <property type="protein sequence ID" value="NAW50861.1"/>
    <property type="molecule type" value="Genomic_DNA"/>
</dbReference>
<dbReference type="GO" id="GO:0050297">
    <property type="term" value="F:stizolobate synthase activity"/>
    <property type="evidence" value="ECO:0007669"/>
    <property type="project" value="UniProtKB-EC"/>
</dbReference>
<evidence type="ECO:0000256" key="1">
    <source>
        <dbReference type="ARBA" id="ARBA00001947"/>
    </source>
</evidence>
<protein>
    <submittedName>
        <fullName evidence="7">4,5-DOPA dioxygenase extradiol</fullName>
        <ecNumber evidence="7">1.13.11.29</ecNumber>
    </submittedName>
</protein>
<comment type="similarity">
    <text evidence="2">Belongs to the DODA-type extradiol aromatic ring-opening dioxygenase family.</text>
</comment>
<dbReference type="PANTHER" id="PTHR30096:SF0">
    <property type="entry name" value="4,5-DOPA DIOXYGENASE EXTRADIOL-LIKE PROTEIN"/>
    <property type="match status" value="1"/>
</dbReference>
<keyword evidence="8" id="KW-1185">Reference proteome</keyword>
<dbReference type="SUPFAM" id="SSF53213">
    <property type="entry name" value="LigB-like"/>
    <property type="match status" value="1"/>
</dbReference>
<proteinExistence type="inferred from homology"/>
<evidence type="ECO:0000256" key="4">
    <source>
        <dbReference type="ARBA" id="ARBA00022833"/>
    </source>
</evidence>
<dbReference type="InterPro" id="IPR004183">
    <property type="entry name" value="Xdiol_dOase_suB"/>
</dbReference>
<dbReference type="Pfam" id="PF02900">
    <property type="entry name" value="LigB"/>
    <property type="match status" value="1"/>
</dbReference>
<dbReference type="Proteomes" id="UP000553459">
    <property type="component" value="Unassembled WGS sequence"/>
</dbReference>
<evidence type="ECO:0000256" key="3">
    <source>
        <dbReference type="ARBA" id="ARBA00022723"/>
    </source>
</evidence>
<gene>
    <name evidence="7" type="primary">ygiD</name>
    <name evidence="7" type="ORF">GNY06_05565</name>
</gene>
<sequence length="272" mass="31068">MQINRLQSFSATLPHTDKMPVLFLGHGSPMNAIEENNFVKEWRKTGQSLPTPKAIICISAHWETRGTRVTSVSHPKTIHDFKGFPPALFDVQYPAPGAPDLAKELSDSLNETTIELDKTWGLDHGAWSVIKALFPAAEVPIIELSIDIHKSPKEHYELAKELQYLRYKGVLIIGSGNIVHNLRMMDWQKPDLDYDWAIEANEDFKDALLDDRREKLFNFQCLSIHHQLSVPSLEHYLPSLYAYALRDERDDIRLFNDKLIYGSIGMLSFQIG</sequence>
<accession>A0A845PV51</accession>
<keyword evidence="5 7" id="KW-0560">Oxidoreductase</keyword>
<feature type="domain" description="Extradiol ring-cleavage dioxygenase class III enzyme subunit B" evidence="6">
    <location>
        <begin position="34"/>
        <end position="222"/>
    </location>
</feature>
<keyword evidence="3" id="KW-0479">Metal-binding</keyword>
<dbReference type="AlphaFoldDB" id="A0A845PV51"/>
<keyword evidence="4" id="KW-0862">Zinc</keyword>